<reference evidence="1 2" key="1">
    <citation type="submission" date="2015-11" db="EMBL/GenBank/DDBJ databases">
        <title>The limits of bacterial species coexistence and the symbiotic plasmid transference in sympatric Rhizobium populations.</title>
        <authorList>
            <person name="Perez-Carrascal O.M."/>
            <person name="VanInsberghe D."/>
            <person name="Juarez S."/>
            <person name="Polz M.F."/>
            <person name="Vinuesa P."/>
            <person name="Gonzalez V."/>
        </authorList>
    </citation>
    <scope>NUCLEOTIDE SEQUENCE [LARGE SCALE GENOMIC DNA]</scope>
    <source>
        <strain evidence="1 2">N771</strain>
    </source>
</reference>
<protein>
    <submittedName>
        <fullName evidence="1">Uncharacterized protein</fullName>
    </submittedName>
</protein>
<proteinExistence type="predicted"/>
<organism evidence="1 2">
    <name type="scientific">Rhizobium phaseoli</name>
    <dbReference type="NCBI Taxonomy" id="396"/>
    <lineage>
        <taxon>Bacteria</taxon>
        <taxon>Pseudomonadati</taxon>
        <taxon>Pseudomonadota</taxon>
        <taxon>Alphaproteobacteria</taxon>
        <taxon>Hyphomicrobiales</taxon>
        <taxon>Rhizobiaceae</taxon>
        <taxon>Rhizobium/Agrobacterium group</taxon>
        <taxon>Rhizobium</taxon>
    </lineage>
</organism>
<name>A0ABN4QLS3_9HYPH</name>
<dbReference type="Proteomes" id="UP000078551">
    <property type="component" value="Chromosome"/>
</dbReference>
<gene>
    <name evidence="1" type="ORF">AMC81_CH01843</name>
</gene>
<keyword evidence="2" id="KW-1185">Reference proteome</keyword>
<dbReference type="RefSeq" id="WP_064832483.1">
    <property type="nucleotide sequence ID" value="NZ_CP013568.1"/>
</dbReference>
<evidence type="ECO:0000313" key="1">
    <source>
        <dbReference type="EMBL" id="ANL84624.1"/>
    </source>
</evidence>
<accession>A0ABN4QLS3</accession>
<evidence type="ECO:0000313" key="2">
    <source>
        <dbReference type="Proteomes" id="UP000078551"/>
    </source>
</evidence>
<dbReference type="EMBL" id="CP013568">
    <property type="protein sequence ID" value="ANL84624.1"/>
    <property type="molecule type" value="Genomic_DNA"/>
</dbReference>
<sequence length="77" mass="8665">MILDVDYGEPDERVITIRMTKAQAEWAQSGLSDIACWVRGFNAALKEGESDRSPMGLSEIRELNIALKKALDRVEQQ</sequence>